<dbReference type="EMBL" id="JAULSW010000010">
    <property type="protein sequence ID" value="KAK3368103.1"/>
    <property type="molecule type" value="Genomic_DNA"/>
</dbReference>
<dbReference type="AlphaFoldDB" id="A0AAE0K143"/>
<accession>A0AAE0K143</accession>
<dbReference type="Proteomes" id="UP001285441">
    <property type="component" value="Unassembled WGS sequence"/>
</dbReference>
<proteinExistence type="predicted"/>
<comment type="caution">
    <text evidence="2">The sequence shown here is derived from an EMBL/GenBank/DDBJ whole genome shotgun (WGS) entry which is preliminary data.</text>
</comment>
<reference evidence="2" key="1">
    <citation type="journal article" date="2023" name="Mol. Phylogenet. Evol.">
        <title>Genome-scale phylogeny and comparative genomics of the fungal order Sordariales.</title>
        <authorList>
            <person name="Hensen N."/>
            <person name="Bonometti L."/>
            <person name="Westerberg I."/>
            <person name="Brannstrom I.O."/>
            <person name="Guillou S."/>
            <person name="Cros-Aarteil S."/>
            <person name="Calhoun S."/>
            <person name="Haridas S."/>
            <person name="Kuo A."/>
            <person name="Mondo S."/>
            <person name="Pangilinan J."/>
            <person name="Riley R."/>
            <person name="LaButti K."/>
            <person name="Andreopoulos B."/>
            <person name="Lipzen A."/>
            <person name="Chen C."/>
            <person name="Yan M."/>
            <person name="Daum C."/>
            <person name="Ng V."/>
            <person name="Clum A."/>
            <person name="Steindorff A."/>
            <person name="Ohm R.A."/>
            <person name="Martin F."/>
            <person name="Silar P."/>
            <person name="Natvig D.O."/>
            <person name="Lalanne C."/>
            <person name="Gautier V."/>
            <person name="Ament-Velasquez S.L."/>
            <person name="Kruys A."/>
            <person name="Hutchinson M.I."/>
            <person name="Powell A.J."/>
            <person name="Barry K."/>
            <person name="Miller A.N."/>
            <person name="Grigoriev I.V."/>
            <person name="Debuchy R."/>
            <person name="Gladieux P."/>
            <person name="Hiltunen Thoren M."/>
            <person name="Johannesson H."/>
        </authorList>
    </citation>
    <scope>NUCLEOTIDE SEQUENCE</scope>
    <source>
        <strain evidence="2">CBS 232.78</strain>
    </source>
</reference>
<protein>
    <submittedName>
        <fullName evidence="2">Uncharacterized protein</fullName>
    </submittedName>
</protein>
<sequence length="206" mass="23020">MCDYGPAELALLAKTRWSRFASRDQHLPFSFFGAFLGGFTERVLGLAHSHLRPSLPLGFLKEPRFSRRSRPDCYLRTHTHHLANDGPVPTTALPSKIFLTNLAFGGSPPHTLSGSGQLRGYLPSLRIPNLSNLPSSQHLPTSRPLPQPKGLSRCLGPPHTQNFPLWLKFLFYQNGSRLDSKRTRAHLPLGGQFETCMPKLFDPNKT</sequence>
<name>A0AAE0K143_9PEZI</name>
<organism evidence="2 3">
    <name type="scientific">Podospora didyma</name>
    <dbReference type="NCBI Taxonomy" id="330526"/>
    <lineage>
        <taxon>Eukaryota</taxon>
        <taxon>Fungi</taxon>
        <taxon>Dikarya</taxon>
        <taxon>Ascomycota</taxon>
        <taxon>Pezizomycotina</taxon>
        <taxon>Sordariomycetes</taxon>
        <taxon>Sordariomycetidae</taxon>
        <taxon>Sordariales</taxon>
        <taxon>Podosporaceae</taxon>
        <taxon>Podospora</taxon>
    </lineage>
</organism>
<gene>
    <name evidence="2" type="ORF">B0H63DRAFT_69223</name>
</gene>
<evidence type="ECO:0000313" key="2">
    <source>
        <dbReference type="EMBL" id="KAK3368103.1"/>
    </source>
</evidence>
<evidence type="ECO:0000256" key="1">
    <source>
        <dbReference type="SAM" id="MobiDB-lite"/>
    </source>
</evidence>
<reference evidence="2" key="2">
    <citation type="submission" date="2023-06" db="EMBL/GenBank/DDBJ databases">
        <authorList>
            <consortium name="Lawrence Berkeley National Laboratory"/>
            <person name="Haridas S."/>
            <person name="Hensen N."/>
            <person name="Bonometti L."/>
            <person name="Westerberg I."/>
            <person name="Brannstrom I.O."/>
            <person name="Guillou S."/>
            <person name="Cros-Aarteil S."/>
            <person name="Calhoun S."/>
            <person name="Kuo A."/>
            <person name="Mondo S."/>
            <person name="Pangilinan J."/>
            <person name="Riley R."/>
            <person name="LaButti K."/>
            <person name="Andreopoulos B."/>
            <person name="Lipzen A."/>
            <person name="Chen C."/>
            <person name="Yanf M."/>
            <person name="Daum C."/>
            <person name="Ng V."/>
            <person name="Clum A."/>
            <person name="Steindorff A."/>
            <person name="Ohm R."/>
            <person name="Martin F."/>
            <person name="Silar P."/>
            <person name="Natvig D."/>
            <person name="Lalanne C."/>
            <person name="Gautier V."/>
            <person name="Ament-velasquez S.L."/>
            <person name="Kruys A."/>
            <person name="Hutchinson M.I."/>
            <person name="Powell A.J."/>
            <person name="Barry K."/>
            <person name="Miller A.N."/>
            <person name="Grigoriev I.V."/>
            <person name="Debuchy R."/>
            <person name="Gladieux P."/>
            <person name="Thoren M.H."/>
            <person name="Johannesson H."/>
        </authorList>
    </citation>
    <scope>NUCLEOTIDE SEQUENCE</scope>
    <source>
        <strain evidence="2">CBS 232.78</strain>
    </source>
</reference>
<feature type="region of interest" description="Disordered" evidence="1">
    <location>
        <begin position="132"/>
        <end position="154"/>
    </location>
</feature>
<evidence type="ECO:0000313" key="3">
    <source>
        <dbReference type="Proteomes" id="UP001285441"/>
    </source>
</evidence>
<keyword evidence="3" id="KW-1185">Reference proteome</keyword>